<dbReference type="RefSeq" id="WP_188530724.1">
    <property type="nucleotide sequence ID" value="NZ_BMGR01000005.1"/>
</dbReference>
<dbReference type="Pfam" id="PF22725">
    <property type="entry name" value="GFO_IDH_MocA_C3"/>
    <property type="match status" value="1"/>
</dbReference>
<evidence type="ECO:0000256" key="1">
    <source>
        <dbReference type="ARBA" id="ARBA00023002"/>
    </source>
</evidence>
<evidence type="ECO:0000313" key="4">
    <source>
        <dbReference type="EMBL" id="GGG01228.1"/>
    </source>
</evidence>
<evidence type="ECO:0000259" key="3">
    <source>
        <dbReference type="Pfam" id="PF22725"/>
    </source>
</evidence>
<dbReference type="GO" id="GO:0016491">
    <property type="term" value="F:oxidoreductase activity"/>
    <property type="evidence" value="ECO:0007669"/>
    <property type="project" value="UniProtKB-KW"/>
</dbReference>
<protein>
    <submittedName>
        <fullName evidence="4">Dehydrogenase</fullName>
    </submittedName>
</protein>
<dbReference type="InterPro" id="IPR055170">
    <property type="entry name" value="GFO_IDH_MocA-like_dom"/>
</dbReference>
<dbReference type="InterPro" id="IPR036291">
    <property type="entry name" value="NAD(P)-bd_dom_sf"/>
</dbReference>
<comment type="caution">
    <text evidence="4">The sequence shown here is derived from an EMBL/GenBank/DDBJ whole genome shotgun (WGS) entry which is preliminary data.</text>
</comment>
<dbReference type="InterPro" id="IPR000683">
    <property type="entry name" value="Gfo/Idh/MocA-like_OxRdtase_N"/>
</dbReference>
<dbReference type="Gene3D" id="3.30.360.10">
    <property type="entry name" value="Dihydrodipicolinate Reductase, domain 2"/>
    <property type="match status" value="1"/>
</dbReference>
<dbReference type="InterPro" id="IPR050463">
    <property type="entry name" value="Gfo/Idh/MocA_oxidrdct_glycsds"/>
</dbReference>
<evidence type="ECO:0000259" key="2">
    <source>
        <dbReference type="Pfam" id="PF01408"/>
    </source>
</evidence>
<keyword evidence="5" id="KW-1185">Reference proteome</keyword>
<dbReference type="AlphaFoldDB" id="A0A917FTW2"/>
<dbReference type="SUPFAM" id="SSF51735">
    <property type="entry name" value="NAD(P)-binding Rossmann-fold domains"/>
    <property type="match status" value="1"/>
</dbReference>
<dbReference type="SUPFAM" id="SSF55347">
    <property type="entry name" value="Glyceraldehyde-3-phosphate dehydrogenase-like, C-terminal domain"/>
    <property type="match status" value="1"/>
</dbReference>
<dbReference type="PANTHER" id="PTHR43818">
    <property type="entry name" value="BCDNA.GH03377"/>
    <property type="match status" value="1"/>
</dbReference>
<reference evidence="4" key="2">
    <citation type="submission" date="2020-09" db="EMBL/GenBank/DDBJ databases">
        <authorList>
            <person name="Sun Q."/>
            <person name="Zhou Y."/>
        </authorList>
    </citation>
    <scope>NUCLEOTIDE SEQUENCE</scope>
    <source>
        <strain evidence="4">CGMCC 1.12987</strain>
    </source>
</reference>
<feature type="domain" description="Gfo/Idh/MocA-like oxidoreductase N-terminal" evidence="2">
    <location>
        <begin position="5"/>
        <end position="123"/>
    </location>
</feature>
<dbReference type="Pfam" id="PF01408">
    <property type="entry name" value="GFO_IDH_MocA"/>
    <property type="match status" value="1"/>
</dbReference>
<gene>
    <name evidence="4" type="ORF">GCM10010916_17940</name>
</gene>
<evidence type="ECO:0000313" key="5">
    <source>
        <dbReference type="Proteomes" id="UP000644756"/>
    </source>
</evidence>
<sequence length="383" mass="43286">MRKVKAAVIGTGFIGKAHVEAIRRMGHVELAAIVLDGQEKADAAAASLHVPKAYGNYRDLLHDSEIEVIHNCTPNHMHFEINKQALLHGKHVLSEKPLTRTYEESQELYLLAREKGLVTGVNFNYRQFPMIQHLRAMVQDNDLGDIRLVRGSYLQDWLFYDTDYNWRIEPEYGGKTRAIGDIGSHVFDLAQYVTGMRIVEVFADTVTAIPKRYKPLHQWSTFHSGSKEETELVDIHTEDYGSVLVKFENGGRGVFTVSQISAGKKNALELHIDGSKASVSWRQEEPNHLDVGFRDKPAETVRRDPGCVKAAALPYLHYPGGHEEGWPESLKNMMLHFYDQVLGMDNRSQSVASFEEGHNIMLIEEAIVKSAETGSWQKIEALY</sequence>
<accession>A0A917FTW2</accession>
<dbReference type="GO" id="GO:0000166">
    <property type="term" value="F:nucleotide binding"/>
    <property type="evidence" value="ECO:0007669"/>
    <property type="project" value="InterPro"/>
</dbReference>
<feature type="domain" description="GFO/IDH/MocA-like oxidoreductase" evidence="3">
    <location>
        <begin position="131"/>
        <end position="279"/>
    </location>
</feature>
<dbReference type="Proteomes" id="UP000644756">
    <property type="component" value="Unassembled WGS sequence"/>
</dbReference>
<keyword evidence="1" id="KW-0560">Oxidoreductase</keyword>
<dbReference type="Gene3D" id="3.40.50.720">
    <property type="entry name" value="NAD(P)-binding Rossmann-like Domain"/>
    <property type="match status" value="1"/>
</dbReference>
<name>A0A917FTW2_9BACL</name>
<organism evidence="4 5">
    <name type="scientific">Paenibacillus abyssi</name>
    <dbReference type="NCBI Taxonomy" id="1340531"/>
    <lineage>
        <taxon>Bacteria</taxon>
        <taxon>Bacillati</taxon>
        <taxon>Bacillota</taxon>
        <taxon>Bacilli</taxon>
        <taxon>Bacillales</taxon>
        <taxon>Paenibacillaceae</taxon>
        <taxon>Paenibacillus</taxon>
    </lineage>
</organism>
<dbReference type="PANTHER" id="PTHR43818:SF11">
    <property type="entry name" value="BCDNA.GH03377"/>
    <property type="match status" value="1"/>
</dbReference>
<dbReference type="EMBL" id="BMGR01000005">
    <property type="protein sequence ID" value="GGG01228.1"/>
    <property type="molecule type" value="Genomic_DNA"/>
</dbReference>
<reference evidence="4" key="1">
    <citation type="journal article" date="2014" name="Int. J. Syst. Evol. Microbiol.">
        <title>Complete genome sequence of Corynebacterium casei LMG S-19264T (=DSM 44701T), isolated from a smear-ripened cheese.</title>
        <authorList>
            <consortium name="US DOE Joint Genome Institute (JGI-PGF)"/>
            <person name="Walter F."/>
            <person name="Albersmeier A."/>
            <person name="Kalinowski J."/>
            <person name="Ruckert C."/>
        </authorList>
    </citation>
    <scope>NUCLEOTIDE SEQUENCE</scope>
    <source>
        <strain evidence="4">CGMCC 1.12987</strain>
    </source>
</reference>
<proteinExistence type="predicted"/>